<dbReference type="Gene3D" id="1.10.10.10">
    <property type="entry name" value="Winged helix-like DNA-binding domain superfamily/Winged helix DNA-binding domain"/>
    <property type="match status" value="1"/>
</dbReference>
<dbReference type="EMBL" id="QUNO01000018">
    <property type="protein sequence ID" value="REH35349.1"/>
    <property type="molecule type" value="Genomic_DNA"/>
</dbReference>
<gene>
    <name evidence="8" type="ORF">BCF44_118210</name>
</gene>
<keyword evidence="9" id="KW-1185">Reference proteome</keyword>
<dbReference type="Proteomes" id="UP000256269">
    <property type="component" value="Unassembled WGS sequence"/>
</dbReference>
<evidence type="ECO:0000313" key="8">
    <source>
        <dbReference type="EMBL" id="REH35349.1"/>
    </source>
</evidence>
<dbReference type="PRINTS" id="PR00364">
    <property type="entry name" value="DISEASERSIST"/>
</dbReference>
<evidence type="ECO:0000259" key="7">
    <source>
        <dbReference type="PROSITE" id="PS51755"/>
    </source>
</evidence>
<keyword evidence="2" id="KW-0677">Repeat</keyword>
<dbReference type="SMART" id="SM00862">
    <property type="entry name" value="Trans_reg_C"/>
    <property type="match status" value="1"/>
</dbReference>
<dbReference type="Gene3D" id="1.10.8.430">
    <property type="entry name" value="Helical domain of apoptotic protease-activating factors"/>
    <property type="match status" value="1"/>
</dbReference>
<dbReference type="AlphaFoldDB" id="A0A3E0GYZ4"/>
<proteinExistence type="inferred from homology"/>
<feature type="domain" description="OmpR/PhoB-type" evidence="7">
    <location>
        <begin position="1"/>
        <end position="92"/>
    </location>
</feature>
<evidence type="ECO:0000256" key="2">
    <source>
        <dbReference type="ARBA" id="ARBA00022737"/>
    </source>
</evidence>
<dbReference type="Pfam" id="PF03704">
    <property type="entry name" value="BTAD"/>
    <property type="match status" value="1"/>
</dbReference>
<dbReference type="PANTHER" id="PTHR35807">
    <property type="entry name" value="TRANSCRIPTIONAL REGULATOR REDD-RELATED"/>
    <property type="match status" value="1"/>
</dbReference>
<dbReference type="GO" id="GO:0043531">
    <property type="term" value="F:ADP binding"/>
    <property type="evidence" value="ECO:0007669"/>
    <property type="project" value="InterPro"/>
</dbReference>
<keyword evidence="3" id="KW-0805">Transcription regulation</keyword>
<dbReference type="InterPro" id="IPR027417">
    <property type="entry name" value="P-loop_NTPase"/>
</dbReference>
<evidence type="ECO:0000256" key="6">
    <source>
        <dbReference type="PROSITE-ProRule" id="PRU01091"/>
    </source>
</evidence>
<dbReference type="SMART" id="SM01043">
    <property type="entry name" value="BTAD"/>
    <property type="match status" value="1"/>
</dbReference>
<evidence type="ECO:0000256" key="1">
    <source>
        <dbReference type="ARBA" id="ARBA00005820"/>
    </source>
</evidence>
<dbReference type="SUPFAM" id="SSF48452">
    <property type="entry name" value="TPR-like"/>
    <property type="match status" value="1"/>
</dbReference>
<keyword evidence="5" id="KW-0804">Transcription</keyword>
<dbReference type="SUPFAM" id="SSF46894">
    <property type="entry name" value="C-terminal effector domain of the bipartite response regulators"/>
    <property type="match status" value="1"/>
</dbReference>
<name>A0A3E0GYZ4_9PSEU</name>
<evidence type="ECO:0000256" key="4">
    <source>
        <dbReference type="ARBA" id="ARBA00023125"/>
    </source>
</evidence>
<dbReference type="InterPro" id="IPR051677">
    <property type="entry name" value="AfsR-DnrI-RedD_regulator"/>
</dbReference>
<dbReference type="GO" id="GO:0006355">
    <property type="term" value="P:regulation of DNA-templated transcription"/>
    <property type="evidence" value="ECO:0007669"/>
    <property type="project" value="InterPro"/>
</dbReference>
<dbReference type="InterPro" id="IPR002182">
    <property type="entry name" value="NB-ARC"/>
</dbReference>
<dbReference type="InterPro" id="IPR042197">
    <property type="entry name" value="Apaf_helical"/>
</dbReference>
<dbReference type="PANTHER" id="PTHR35807:SF1">
    <property type="entry name" value="TRANSCRIPTIONAL REGULATOR REDD"/>
    <property type="match status" value="1"/>
</dbReference>
<comment type="caution">
    <text evidence="8">The sequence shown here is derived from an EMBL/GenBank/DDBJ whole genome shotgun (WGS) entry which is preliminary data.</text>
</comment>
<accession>A0A3E0GYZ4</accession>
<dbReference type="InterPro" id="IPR036388">
    <property type="entry name" value="WH-like_DNA-bd_sf"/>
</dbReference>
<dbReference type="SUPFAM" id="SSF52540">
    <property type="entry name" value="P-loop containing nucleoside triphosphate hydrolases"/>
    <property type="match status" value="1"/>
</dbReference>
<dbReference type="InterPro" id="IPR005158">
    <property type="entry name" value="BTAD"/>
</dbReference>
<dbReference type="Gene3D" id="3.40.50.300">
    <property type="entry name" value="P-loop containing nucleotide triphosphate hydrolases"/>
    <property type="match status" value="1"/>
</dbReference>
<dbReference type="GO" id="GO:0003677">
    <property type="term" value="F:DNA binding"/>
    <property type="evidence" value="ECO:0007669"/>
    <property type="project" value="UniProtKB-UniRule"/>
</dbReference>
<dbReference type="GO" id="GO:0000160">
    <property type="term" value="P:phosphorelay signal transduction system"/>
    <property type="evidence" value="ECO:0007669"/>
    <property type="project" value="InterPro"/>
</dbReference>
<feature type="DNA-binding region" description="OmpR/PhoB-type" evidence="6">
    <location>
        <begin position="1"/>
        <end position="92"/>
    </location>
</feature>
<sequence>MQTIAFRVLGLLQVNAVPVTARRQQVVLAMLLLNANRVVPLDGLVDALWGSNPPATARAQIQTSISALRRLLVTAGVGERIRVRGLGYTIELAPAELDLHVFEDLVGRGRAAQRPDCAREAFRTALELWRGEPLTGVDSTVVRANQVRIAERRVEAFEECFDAELRLGLHREIVGEISRLVEEFPLRERFVGQLMTALHRCGRRVEALSAYRDVRQTLVDELGLEPGPDLQRLHQDILNGQVVKPVAASVSAPRMLPARVPYFTGNGSLLDAVRAQLTDDNGPLVAVITGRGGVGKSTVAIEAAHRLASEFPDGQLYARMTEDTADVLERFLLALGFTAIPADVEGRAALYRSAIAGRRVLTIVEDAADLAQIRSLVPGTASSRLIMTTRARTAPLPGSTVFELDALDGQDGIELLSAMVGGERVWAELPAAGELVELCGGLPLALSAAASMLAARPHWTFTTVVCRLRNSLDHQVRASFERTVRALPPVSRKLFARLGSLETVSFASWVAAPLLDMDAATAADALEGLVDARLVDVAGAGMAARYRMDKLARVYARELLATQDYDGFLTRLFGAWLRLADEARLRQGFGTRGDASRWPLADVDELLADPAAWYKQESGALLATVRHAASIDAVEHCWNLAVAVADLAGAQGKFADWRESVECALRAALRAGDRLGEAAMQYLLGELDVREHRYSQASARIRLALGMFDRLDQPGWQGLAERSLAVVEWSTRSRRQVALVGAPRLPRPAPLKYLEER</sequence>
<dbReference type="Pfam" id="PF00486">
    <property type="entry name" value="Trans_reg_C"/>
    <property type="match status" value="1"/>
</dbReference>
<keyword evidence="4 6" id="KW-0238">DNA-binding</keyword>
<protein>
    <submittedName>
        <fullName evidence="8">DNA-binding SARP family transcriptional activator</fullName>
    </submittedName>
</protein>
<reference evidence="8 9" key="1">
    <citation type="submission" date="2018-08" db="EMBL/GenBank/DDBJ databases">
        <title>Genomic Encyclopedia of Archaeal and Bacterial Type Strains, Phase II (KMG-II): from individual species to whole genera.</title>
        <authorList>
            <person name="Goeker M."/>
        </authorList>
    </citation>
    <scope>NUCLEOTIDE SEQUENCE [LARGE SCALE GENOMIC DNA]</scope>
    <source>
        <strain evidence="8 9">DSM 45791</strain>
    </source>
</reference>
<dbReference type="Gene3D" id="1.25.40.10">
    <property type="entry name" value="Tetratricopeptide repeat domain"/>
    <property type="match status" value="2"/>
</dbReference>
<comment type="similarity">
    <text evidence="1">Belongs to the AfsR/DnrI/RedD regulatory family.</text>
</comment>
<dbReference type="InterPro" id="IPR011990">
    <property type="entry name" value="TPR-like_helical_dom_sf"/>
</dbReference>
<dbReference type="PROSITE" id="PS51755">
    <property type="entry name" value="OMPR_PHOB"/>
    <property type="match status" value="1"/>
</dbReference>
<organism evidence="8 9">
    <name type="scientific">Kutzneria buriramensis</name>
    <dbReference type="NCBI Taxonomy" id="1045776"/>
    <lineage>
        <taxon>Bacteria</taxon>
        <taxon>Bacillati</taxon>
        <taxon>Actinomycetota</taxon>
        <taxon>Actinomycetes</taxon>
        <taxon>Pseudonocardiales</taxon>
        <taxon>Pseudonocardiaceae</taxon>
        <taxon>Kutzneria</taxon>
    </lineage>
</organism>
<evidence type="ECO:0000313" key="9">
    <source>
        <dbReference type="Proteomes" id="UP000256269"/>
    </source>
</evidence>
<evidence type="ECO:0000256" key="3">
    <source>
        <dbReference type="ARBA" id="ARBA00023015"/>
    </source>
</evidence>
<dbReference type="InterPro" id="IPR001867">
    <property type="entry name" value="OmpR/PhoB-type_DNA-bd"/>
</dbReference>
<dbReference type="CDD" id="cd15831">
    <property type="entry name" value="BTAD"/>
    <property type="match status" value="1"/>
</dbReference>
<evidence type="ECO:0000256" key="5">
    <source>
        <dbReference type="ARBA" id="ARBA00023163"/>
    </source>
</evidence>
<dbReference type="InterPro" id="IPR016032">
    <property type="entry name" value="Sig_transdc_resp-reg_C-effctor"/>
</dbReference>
<dbReference type="Pfam" id="PF00931">
    <property type="entry name" value="NB-ARC"/>
    <property type="match status" value="1"/>
</dbReference>